<dbReference type="InterPro" id="IPR011110">
    <property type="entry name" value="Reg_prop"/>
</dbReference>
<protein>
    <recommendedName>
        <fullName evidence="2">histidine kinase</fullName>
        <ecNumber evidence="2">2.7.13.3</ecNumber>
    </recommendedName>
</protein>
<dbReference type="Pfam" id="PF00512">
    <property type="entry name" value="HisKA"/>
    <property type="match status" value="1"/>
</dbReference>
<dbReference type="InterPro" id="IPR004358">
    <property type="entry name" value="Sig_transdc_His_kin-like_C"/>
</dbReference>
<organism evidence="12 13">
    <name type="scientific">Mucilaginibacter yixingensis</name>
    <dbReference type="NCBI Taxonomy" id="1295612"/>
    <lineage>
        <taxon>Bacteria</taxon>
        <taxon>Pseudomonadati</taxon>
        <taxon>Bacteroidota</taxon>
        <taxon>Sphingobacteriia</taxon>
        <taxon>Sphingobacteriales</taxon>
        <taxon>Sphingobacteriaceae</taxon>
        <taxon>Mucilaginibacter</taxon>
    </lineage>
</organism>
<dbReference type="OrthoDB" id="9809670at2"/>
<keyword evidence="8" id="KW-0732">Signal</keyword>
<dbReference type="Gene3D" id="3.30.565.10">
    <property type="entry name" value="Histidine kinase-like ATPase, C-terminal domain"/>
    <property type="match status" value="1"/>
</dbReference>
<dbReference type="SMART" id="SM00387">
    <property type="entry name" value="HATPase_c"/>
    <property type="match status" value="1"/>
</dbReference>
<dbReference type="PANTHER" id="PTHR43547:SF2">
    <property type="entry name" value="HYBRID SIGNAL TRANSDUCTION HISTIDINE KINASE C"/>
    <property type="match status" value="1"/>
</dbReference>
<dbReference type="CDD" id="cd17574">
    <property type="entry name" value="REC_OmpR"/>
    <property type="match status" value="1"/>
</dbReference>
<keyword evidence="13" id="KW-1185">Reference proteome</keyword>
<dbReference type="InterPro" id="IPR015943">
    <property type="entry name" value="WD40/YVTN_repeat-like_dom_sf"/>
</dbReference>
<dbReference type="InterPro" id="IPR018062">
    <property type="entry name" value="HTH_AraC-typ_CS"/>
</dbReference>
<comment type="caution">
    <text evidence="12">The sequence shown here is derived from an EMBL/GenBank/DDBJ whole genome shotgun (WGS) entry which is preliminary data.</text>
</comment>
<name>A0A2T5JAJ0_9SPHI</name>
<feature type="domain" description="HTH araC/xylS-type" evidence="9">
    <location>
        <begin position="1357"/>
        <end position="1456"/>
    </location>
</feature>
<dbReference type="SMART" id="SM00342">
    <property type="entry name" value="HTH_ARAC"/>
    <property type="match status" value="1"/>
</dbReference>
<dbReference type="RefSeq" id="WP_107828077.1">
    <property type="nucleotide sequence ID" value="NZ_CP160205.1"/>
</dbReference>
<dbReference type="GO" id="GO:0003700">
    <property type="term" value="F:DNA-binding transcription factor activity"/>
    <property type="evidence" value="ECO:0007669"/>
    <property type="project" value="InterPro"/>
</dbReference>
<dbReference type="InterPro" id="IPR013783">
    <property type="entry name" value="Ig-like_fold"/>
</dbReference>
<dbReference type="PROSITE" id="PS50109">
    <property type="entry name" value="HIS_KIN"/>
    <property type="match status" value="1"/>
</dbReference>
<dbReference type="SUPFAM" id="SSF63829">
    <property type="entry name" value="Calcium-dependent phosphotriesterase"/>
    <property type="match status" value="1"/>
</dbReference>
<evidence type="ECO:0000259" key="9">
    <source>
        <dbReference type="PROSITE" id="PS01124"/>
    </source>
</evidence>
<keyword evidence="6" id="KW-0804">Transcription</keyword>
<dbReference type="InterPro" id="IPR011006">
    <property type="entry name" value="CheY-like_superfamily"/>
</dbReference>
<evidence type="ECO:0000259" key="11">
    <source>
        <dbReference type="PROSITE" id="PS50110"/>
    </source>
</evidence>
<dbReference type="InterPro" id="IPR009057">
    <property type="entry name" value="Homeodomain-like_sf"/>
</dbReference>
<dbReference type="SMART" id="SM00388">
    <property type="entry name" value="HisKA"/>
    <property type="match status" value="1"/>
</dbReference>
<dbReference type="Gene3D" id="1.10.10.60">
    <property type="entry name" value="Homeodomain-like"/>
    <property type="match status" value="2"/>
</dbReference>
<dbReference type="FunFam" id="2.60.40.10:FF:000791">
    <property type="entry name" value="Two-component system sensor histidine kinase/response regulator"/>
    <property type="match status" value="1"/>
</dbReference>
<dbReference type="Pfam" id="PF07495">
    <property type="entry name" value="Y_Y_Y"/>
    <property type="match status" value="1"/>
</dbReference>
<dbReference type="SUPFAM" id="SSF55874">
    <property type="entry name" value="ATPase domain of HSP90 chaperone/DNA topoisomerase II/histidine kinase"/>
    <property type="match status" value="1"/>
</dbReference>
<dbReference type="PANTHER" id="PTHR43547">
    <property type="entry name" value="TWO-COMPONENT HISTIDINE KINASE"/>
    <property type="match status" value="1"/>
</dbReference>
<feature type="signal peptide" evidence="8">
    <location>
        <begin position="1"/>
        <end position="22"/>
    </location>
</feature>
<proteinExistence type="predicted"/>
<dbReference type="Gene3D" id="1.10.287.130">
    <property type="match status" value="1"/>
</dbReference>
<dbReference type="InterPro" id="IPR011044">
    <property type="entry name" value="Quino_amine_DH_bsu"/>
</dbReference>
<dbReference type="PRINTS" id="PR00344">
    <property type="entry name" value="BCTRLSENSOR"/>
</dbReference>
<dbReference type="Gene3D" id="2.60.40.10">
    <property type="entry name" value="Immunoglobulins"/>
    <property type="match status" value="1"/>
</dbReference>
<accession>A0A2T5JAJ0</accession>
<dbReference type="PROSITE" id="PS50110">
    <property type="entry name" value="RESPONSE_REGULATORY"/>
    <property type="match status" value="1"/>
</dbReference>
<dbReference type="Gene3D" id="3.40.50.2300">
    <property type="match status" value="1"/>
</dbReference>
<reference evidence="12 13" key="1">
    <citation type="submission" date="2018-04" db="EMBL/GenBank/DDBJ databases">
        <title>Genomic Encyclopedia of Archaeal and Bacterial Type Strains, Phase II (KMG-II): from individual species to whole genera.</title>
        <authorList>
            <person name="Goeker M."/>
        </authorList>
    </citation>
    <scope>NUCLEOTIDE SEQUENCE [LARGE SCALE GENOMIC DNA]</scope>
    <source>
        <strain evidence="12 13">DSM 26809</strain>
    </source>
</reference>
<dbReference type="InterPro" id="IPR001789">
    <property type="entry name" value="Sig_transdc_resp-reg_receiver"/>
</dbReference>
<dbReference type="Gene3D" id="2.130.10.10">
    <property type="entry name" value="YVTN repeat-like/Quinoprotein amine dehydrogenase"/>
    <property type="match status" value="4"/>
</dbReference>
<evidence type="ECO:0000313" key="12">
    <source>
        <dbReference type="EMBL" id="PTQ97874.1"/>
    </source>
</evidence>
<evidence type="ECO:0000256" key="3">
    <source>
        <dbReference type="ARBA" id="ARBA00022553"/>
    </source>
</evidence>
<dbReference type="SUPFAM" id="SSF47384">
    <property type="entry name" value="Homodimeric domain of signal transducing histidine kinase"/>
    <property type="match status" value="1"/>
</dbReference>
<dbReference type="Pfam" id="PF00072">
    <property type="entry name" value="Response_reg"/>
    <property type="match status" value="1"/>
</dbReference>
<dbReference type="SMART" id="SM00448">
    <property type="entry name" value="REC"/>
    <property type="match status" value="1"/>
</dbReference>
<dbReference type="InterPro" id="IPR011047">
    <property type="entry name" value="Quinoprotein_ADH-like_sf"/>
</dbReference>
<keyword evidence="4" id="KW-0805">Transcription regulation</keyword>
<dbReference type="InterPro" id="IPR018060">
    <property type="entry name" value="HTH_AraC"/>
</dbReference>
<dbReference type="InterPro" id="IPR005467">
    <property type="entry name" value="His_kinase_dom"/>
</dbReference>
<dbReference type="Pfam" id="PF12833">
    <property type="entry name" value="HTH_18"/>
    <property type="match status" value="1"/>
</dbReference>
<dbReference type="InterPro" id="IPR036890">
    <property type="entry name" value="HATPase_C_sf"/>
</dbReference>
<evidence type="ECO:0000256" key="6">
    <source>
        <dbReference type="ARBA" id="ARBA00023163"/>
    </source>
</evidence>
<evidence type="ECO:0000256" key="5">
    <source>
        <dbReference type="ARBA" id="ARBA00023125"/>
    </source>
</evidence>
<evidence type="ECO:0000256" key="1">
    <source>
        <dbReference type="ARBA" id="ARBA00000085"/>
    </source>
</evidence>
<evidence type="ECO:0000256" key="8">
    <source>
        <dbReference type="SAM" id="SignalP"/>
    </source>
</evidence>
<feature type="domain" description="Histidine kinase" evidence="10">
    <location>
        <begin position="947"/>
        <end position="1165"/>
    </location>
</feature>
<dbReference type="EC" id="2.7.13.3" evidence="2"/>
<dbReference type="GO" id="GO:0043565">
    <property type="term" value="F:sequence-specific DNA binding"/>
    <property type="evidence" value="ECO:0007669"/>
    <property type="project" value="InterPro"/>
</dbReference>
<evidence type="ECO:0000256" key="4">
    <source>
        <dbReference type="ARBA" id="ARBA00023015"/>
    </source>
</evidence>
<feature type="modified residue" description="4-aspartylphosphate" evidence="7">
    <location>
        <position position="1255"/>
    </location>
</feature>
<sequence>MRLRFFSIVCFITVCCAALDFAQPKGKIVHYSTEDGLSHDNVTCVLKDHEGFMWFGTWDGINRFDGHNFVSYKSRSGDDSKLHNNRIDQIVEDAGGMLWLRAYDNQIYRFDKKHETFLPVTESIGLSAKQKQKFTYIYPIPSGDVWLVTESGGVYRTSNPGAAMPKFVHYGRKQPGAFSLPSNNVKFIYEDRQKSVWMGTDAGLCRLGRKSDGAFVNQPAGFMQSANLACTSITEVGGVLWLGMNDGTVFRYNEATQRADKQRISANAIKRLYFSKTQPAIYAVSATGELITVDRNSMRYEKLPMPASEQVLSVYEDRSGTLWLEPHDQGVIRYNPITRQSKKYTQTGAFSYHNLTSYFDIFEDNKGLVWINMKGGGFGYYNQQKDNITYFFDGHDGFDARLSSLVRNVWYDKAGVLWINSDDGGLFKVVFQPNEFNFQSLNSNSYDKNANEVRGLCADRNGKLWVATKDGKLYVKDPSGKPITQIFANAANNSLGQIYAIFQDHTGVIWLGTKADGLYRATPTSSSGMSYHLEQFKNSPKDAFSISSNEIYTIAEDNLNRLWVGTFDSGLNLVEPEGNHLRFLNRKNYFKNYPADFEKIRNIGIDPHDRLWVATTNGLVIMDAFDRDANRYHFITYSKKPGDKESLANNDVQYICADKAGRMWMATSGGGVNMASGNGSVVNLKFQTFSTANGLPNDYVLSCIEDDSHNIWMATQKGLTRYNPFKRVLTNFDSNDGLPQARFAESACDKLPDGSLVLGTFKGYVKFNPSKVVNNQMTGRMVFTNLQVNNRDVNGKNTDRQLDSNANYIQHLELKHDENVLNIGFTVLDYRSSNKQNYQYRLKNFDTGWQNSKDQRLATYTNLSPGNYVFEVRCINSELYSNVPYKSLAINIAYPFWRTWWAYLCYLIIAVCLLEFGRRTIMTMLRLRHRIAVEQKLGELKMTFFTNVSHELRTPLTLILNPIEEIAQKEQLSAEGQAYIGVVKRNANRMVRFINQLLDLRKIQSGKAKLSISETDMVDFINLIMSYFAESAKEKSINLQLEFSQRVVAWIDVEKVDIVIYNLLANAVKFSPAGKTITINLKAGDAPNWFSIEVADEGSGVPNEQLTDIFELYFEGDHAEASSLKGTGIGLALSKELIELHHGKIAARNLAGGGFAVKVDLQLGRAHFNHEEAMLVASPALEQAGDASSPDAIATPITATDRALLPKLLIVEDNQEMRSFLKQRLGNLFQIEVAENGEDGIQKATTWLPDIIISDVMMPVMDGIKMLGILKNMPETSHIPIVLLTARSEVEHQIEGMQYGADIYITKPFQTAYLTAALNNLLAQRSKLFEAMTDKTRQIKLAPGELVITTRDEAFLQEIIRIVEKRMIEPDFSIEQVTEILGMSRTAFYTKFKSLTNLAPIEFVRDMRMKRGKQYLDAGETNISTIAYSIGFNNAKYFSTCFKEAYQMTPTEYIKSRKTVQ</sequence>
<keyword evidence="5" id="KW-0238">DNA-binding</keyword>
<feature type="chain" id="PRO_5015685155" description="histidine kinase" evidence="8">
    <location>
        <begin position="23"/>
        <end position="1461"/>
    </location>
</feature>
<dbReference type="FunFam" id="1.10.287.130:FF:000045">
    <property type="entry name" value="Two-component system sensor histidine kinase/response regulator"/>
    <property type="match status" value="1"/>
</dbReference>
<dbReference type="InterPro" id="IPR036097">
    <property type="entry name" value="HisK_dim/P_sf"/>
</dbReference>
<dbReference type="SUPFAM" id="SSF50998">
    <property type="entry name" value="Quinoprotein alcohol dehydrogenase-like"/>
    <property type="match status" value="1"/>
</dbReference>
<dbReference type="InterPro" id="IPR011123">
    <property type="entry name" value="Y_Y_Y"/>
</dbReference>
<evidence type="ECO:0000256" key="7">
    <source>
        <dbReference type="PROSITE-ProRule" id="PRU00169"/>
    </source>
</evidence>
<dbReference type="EMBL" id="QAOQ01000003">
    <property type="protein sequence ID" value="PTQ97874.1"/>
    <property type="molecule type" value="Genomic_DNA"/>
</dbReference>
<feature type="domain" description="Response regulatory" evidence="11">
    <location>
        <begin position="1207"/>
        <end position="1322"/>
    </location>
</feature>
<keyword evidence="3 7" id="KW-0597">Phosphoprotein</keyword>
<dbReference type="Pfam" id="PF02518">
    <property type="entry name" value="HATPase_c"/>
    <property type="match status" value="1"/>
</dbReference>
<dbReference type="PROSITE" id="PS00041">
    <property type="entry name" value="HTH_ARAC_FAMILY_1"/>
    <property type="match status" value="1"/>
</dbReference>
<comment type="catalytic activity">
    <reaction evidence="1">
        <text>ATP + protein L-histidine = ADP + protein N-phospho-L-histidine.</text>
        <dbReference type="EC" id="2.7.13.3"/>
    </reaction>
</comment>
<dbReference type="SUPFAM" id="SSF46689">
    <property type="entry name" value="Homeodomain-like"/>
    <property type="match status" value="1"/>
</dbReference>
<evidence type="ECO:0000313" key="13">
    <source>
        <dbReference type="Proteomes" id="UP000244168"/>
    </source>
</evidence>
<dbReference type="GO" id="GO:0000155">
    <property type="term" value="F:phosphorelay sensor kinase activity"/>
    <property type="evidence" value="ECO:0007669"/>
    <property type="project" value="InterPro"/>
</dbReference>
<evidence type="ECO:0000256" key="2">
    <source>
        <dbReference type="ARBA" id="ARBA00012438"/>
    </source>
</evidence>
<dbReference type="PROSITE" id="PS01124">
    <property type="entry name" value="HTH_ARAC_FAMILY_2"/>
    <property type="match status" value="1"/>
</dbReference>
<gene>
    <name evidence="12" type="ORF">C8P68_10333</name>
</gene>
<dbReference type="SUPFAM" id="SSF52172">
    <property type="entry name" value="CheY-like"/>
    <property type="match status" value="1"/>
</dbReference>
<dbReference type="InterPro" id="IPR003661">
    <property type="entry name" value="HisK_dim/P_dom"/>
</dbReference>
<dbReference type="SUPFAM" id="SSF50969">
    <property type="entry name" value="YVTN repeat-like/Quinoprotein amine dehydrogenase"/>
    <property type="match status" value="1"/>
</dbReference>
<dbReference type="InterPro" id="IPR003594">
    <property type="entry name" value="HATPase_dom"/>
</dbReference>
<evidence type="ECO:0000259" key="10">
    <source>
        <dbReference type="PROSITE" id="PS50109"/>
    </source>
</evidence>
<dbReference type="Proteomes" id="UP000244168">
    <property type="component" value="Unassembled WGS sequence"/>
</dbReference>
<dbReference type="CDD" id="cd00082">
    <property type="entry name" value="HisKA"/>
    <property type="match status" value="1"/>
</dbReference>
<dbReference type="Pfam" id="PF07494">
    <property type="entry name" value="Reg_prop"/>
    <property type="match status" value="5"/>
</dbReference>